<dbReference type="RefSeq" id="WP_150782492.1">
    <property type="nucleotide sequence ID" value="NZ_CABVIH010000040.1"/>
</dbReference>
<evidence type="ECO:0000313" key="1">
    <source>
        <dbReference type="EMBL" id="VVP57088.1"/>
    </source>
</evidence>
<sequence>MSRVQSVTVVLGDPIPFGEHQVVSELVLKRVKFKHLRNINNLKAMTTDEVGHLLERISGQPKEVIDELDAEDMLAIGNELSKLLPAGLATIPK</sequence>
<name>A0A5E7Q627_PSEFL</name>
<dbReference type="InterPro" id="IPR019289">
    <property type="entry name" value="Phage_tail_E/E"/>
</dbReference>
<dbReference type="Proteomes" id="UP000375525">
    <property type="component" value="Unassembled WGS sequence"/>
</dbReference>
<organism evidence="1 2">
    <name type="scientific">Pseudomonas fluorescens</name>
    <dbReference type="NCBI Taxonomy" id="294"/>
    <lineage>
        <taxon>Bacteria</taxon>
        <taxon>Pseudomonadati</taxon>
        <taxon>Pseudomonadota</taxon>
        <taxon>Gammaproteobacteria</taxon>
        <taxon>Pseudomonadales</taxon>
        <taxon>Pseudomonadaceae</taxon>
        <taxon>Pseudomonas</taxon>
    </lineage>
</organism>
<protein>
    <recommendedName>
        <fullName evidence="3">Phage tail assembly protein</fullName>
    </recommendedName>
</protein>
<reference evidence="1 2" key="1">
    <citation type="submission" date="2019-09" db="EMBL/GenBank/DDBJ databases">
        <authorList>
            <person name="Chandra G."/>
            <person name="Truman W A."/>
        </authorList>
    </citation>
    <scope>NUCLEOTIDE SEQUENCE [LARGE SCALE GENOMIC DNA]</scope>
    <source>
        <strain evidence="1">PS880</strain>
    </source>
</reference>
<evidence type="ECO:0000313" key="2">
    <source>
        <dbReference type="Proteomes" id="UP000375525"/>
    </source>
</evidence>
<evidence type="ECO:0008006" key="3">
    <source>
        <dbReference type="Google" id="ProtNLM"/>
    </source>
</evidence>
<dbReference type="Pfam" id="PF10109">
    <property type="entry name" value="Phage_TAC_7"/>
    <property type="match status" value="1"/>
</dbReference>
<dbReference type="EMBL" id="CABVIH010000040">
    <property type="protein sequence ID" value="VVP57088.1"/>
    <property type="molecule type" value="Genomic_DNA"/>
</dbReference>
<gene>
    <name evidence="1" type="ORF">PS880_05780</name>
</gene>
<dbReference type="AlphaFoldDB" id="A0A5E7Q627"/>
<accession>A0A5E7Q627</accession>
<proteinExistence type="predicted"/>